<evidence type="ECO:0000313" key="3">
    <source>
        <dbReference type="Proteomes" id="UP001216510"/>
    </source>
</evidence>
<accession>A0ABY8B993</accession>
<feature type="domain" description="TadE-like" evidence="1">
    <location>
        <begin position="8"/>
        <end position="49"/>
    </location>
</feature>
<dbReference type="Pfam" id="PF07811">
    <property type="entry name" value="TadE"/>
    <property type="match status" value="1"/>
</dbReference>
<gene>
    <name evidence="2" type="ORF">PX653_21625</name>
</gene>
<protein>
    <submittedName>
        <fullName evidence="2">TadE/TadG family type IV pilus assembly protein</fullName>
    </submittedName>
</protein>
<organism evidence="2 3">
    <name type="scientific">Pseudoduganella chitinolytica</name>
    <dbReference type="NCBI Taxonomy" id="34070"/>
    <lineage>
        <taxon>Bacteria</taxon>
        <taxon>Pseudomonadati</taxon>
        <taxon>Pseudomonadota</taxon>
        <taxon>Betaproteobacteria</taxon>
        <taxon>Burkholderiales</taxon>
        <taxon>Oxalobacteraceae</taxon>
        <taxon>Telluria group</taxon>
        <taxon>Pseudoduganella</taxon>
    </lineage>
</organism>
<sequence>MTALRQRGIAAVEFALLLPFLLFLLFGVIDGARALQANFIVVNLSREGANLVARGNTQLETNSQDILYALMASAPPLNVNQRGMVYITRVMGVKTSTGTRSVVLDQYRWDDPARGLGYSRNKYAPASRVYGCVSWTGPSCTAITTATRPGVNIMNGQLDDGEVVHVVETFYQYDMLMTNFSIGALALPTFGPDLYSMTIF</sequence>
<dbReference type="InterPro" id="IPR012495">
    <property type="entry name" value="TadE-like_dom"/>
</dbReference>
<dbReference type="RefSeq" id="WP_277414765.1">
    <property type="nucleotide sequence ID" value="NZ_CP119083.1"/>
</dbReference>
<keyword evidence="3" id="KW-1185">Reference proteome</keyword>
<evidence type="ECO:0000313" key="2">
    <source>
        <dbReference type="EMBL" id="WEF32003.1"/>
    </source>
</evidence>
<evidence type="ECO:0000259" key="1">
    <source>
        <dbReference type="Pfam" id="PF07811"/>
    </source>
</evidence>
<name>A0ABY8B993_9BURK</name>
<proteinExistence type="predicted"/>
<reference evidence="2 3" key="1">
    <citation type="submission" date="2023-02" db="EMBL/GenBank/DDBJ databases">
        <title>Gemone sequence of Telluria chitinolytica ACM 3522T.</title>
        <authorList>
            <person name="Frediansyah A."/>
            <person name="Miess H."/>
            <person name="Gross H."/>
        </authorList>
    </citation>
    <scope>NUCLEOTIDE SEQUENCE [LARGE SCALE GENOMIC DNA]</scope>
    <source>
        <strain evidence="2 3">ACM 3522</strain>
    </source>
</reference>
<dbReference type="EMBL" id="CP119083">
    <property type="protein sequence ID" value="WEF32003.1"/>
    <property type="molecule type" value="Genomic_DNA"/>
</dbReference>
<dbReference type="Proteomes" id="UP001216510">
    <property type="component" value="Chromosome"/>
</dbReference>